<name>A0A3S4V465_9ACTN</name>
<dbReference type="RefSeq" id="WP_028702319.1">
    <property type="nucleotide sequence ID" value="NZ_LR134473.1"/>
</dbReference>
<evidence type="ECO:0000256" key="2">
    <source>
        <dbReference type="ARBA" id="ARBA00022692"/>
    </source>
</evidence>
<feature type="region of interest" description="Disordered" evidence="5">
    <location>
        <begin position="1"/>
        <end position="24"/>
    </location>
</feature>
<comment type="subcellular location">
    <subcellularLocation>
        <location evidence="1">Membrane</location>
        <topology evidence="1">Single-pass membrane protein</topology>
    </subcellularLocation>
</comment>
<keyword evidence="4 6" id="KW-0472">Membrane</keyword>
<keyword evidence="7" id="KW-0645">Protease</keyword>
<feature type="region of interest" description="Disordered" evidence="5">
    <location>
        <begin position="59"/>
        <end position="83"/>
    </location>
</feature>
<evidence type="ECO:0000256" key="5">
    <source>
        <dbReference type="SAM" id="MobiDB-lite"/>
    </source>
</evidence>
<keyword evidence="3 6" id="KW-1133">Transmembrane helix</keyword>
<evidence type="ECO:0000256" key="4">
    <source>
        <dbReference type="ARBA" id="ARBA00023136"/>
    </source>
</evidence>
<dbReference type="EMBL" id="LR134473">
    <property type="protein sequence ID" value="VEI04359.1"/>
    <property type="molecule type" value="Genomic_DNA"/>
</dbReference>
<dbReference type="Proteomes" id="UP000277858">
    <property type="component" value="Chromosome"/>
</dbReference>
<evidence type="ECO:0000256" key="3">
    <source>
        <dbReference type="ARBA" id="ARBA00022989"/>
    </source>
</evidence>
<reference evidence="7 8" key="1">
    <citation type="submission" date="2018-12" db="EMBL/GenBank/DDBJ databases">
        <authorList>
            <consortium name="Pathogen Informatics"/>
        </authorList>
    </citation>
    <scope>NUCLEOTIDE SEQUENCE [LARGE SCALE GENOMIC DNA]</scope>
    <source>
        <strain evidence="7 8">NCTC13652</strain>
    </source>
</reference>
<keyword evidence="8" id="KW-1185">Reference proteome</keyword>
<dbReference type="GO" id="GO:0016020">
    <property type="term" value="C:membrane"/>
    <property type="evidence" value="ECO:0007669"/>
    <property type="project" value="UniProtKB-SubCell"/>
</dbReference>
<dbReference type="Pfam" id="PF04228">
    <property type="entry name" value="Zn_peptidase"/>
    <property type="match status" value="1"/>
</dbReference>
<feature type="transmembrane region" description="Helical" evidence="6">
    <location>
        <begin position="31"/>
        <end position="50"/>
    </location>
</feature>
<proteinExistence type="predicted"/>
<dbReference type="PANTHER" id="PTHR30168">
    <property type="entry name" value="PUTATIVE MEMBRANE PROTEIN YPFJ"/>
    <property type="match status" value="1"/>
</dbReference>
<evidence type="ECO:0000313" key="8">
    <source>
        <dbReference type="Proteomes" id="UP000277858"/>
    </source>
</evidence>
<dbReference type="STRING" id="1122997.GCA_000425285_00510"/>
<dbReference type="PANTHER" id="PTHR30168:SF0">
    <property type="entry name" value="INNER MEMBRANE PROTEIN"/>
    <property type="match status" value="1"/>
</dbReference>
<dbReference type="GO" id="GO:0006508">
    <property type="term" value="P:proteolysis"/>
    <property type="evidence" value="ECO:0007669"/>
    <property type="project" value="UniProtKB-KW"/>
</dbReference>
<keyword evidence="7" id="KW-0482">Metalloprotease</keyword>
<protein>
    <submittedName>
        <fullName evidence="7">Predicted metalloprotease</fullName>
    </submittedName>
</protein>
<keyword evidence="7" id="KW-0378">Hydrolase</keyword>
<organism evidence="7 8">
    <name type="scientific">Acidipropionibacterium jensenii</name>
    <dbReference type="NCBI Taxonomy" id="1749"/>
    <lineage>
        <taxon>Bacteria</taxon>
        <taxon>Bacillati</taxon>
        <taxon>Actinomycetota</taxon>
        <taxon>Actinomycetes</taxon>
        <taxon>Propionibacteriales</taxon>
        <taxon>Propionibacteriaceae</taxon>
        <taxon>Acidipropionibacterium</taxon>
    </lineage>
</organism>
<sequence>MDFKNDAQIDSDSIDNSAGGPGRGGGGGGRIVLGGGAGIVVLILALVFGVNPGDILGTDSGTGTETSQSTAVSTSSCRTGADANRDPNCRWAAYATSVNQYWGTQIDGYTKARIKPFSGQISTACGTADSQTGPFYCSGDKLVYLDTGFLSQLFTELGTKSSTAAEAYVIAHEYGHHAQDLLGTLAKAHASGNQTGAHSPSVRLELQADCYAGAYLKWASDNPDDLIENVTSADIAKIVDAAKAVGDDHIQEQSSGRVNQDAWTHGSSKMRVYWTQRGFNASSLASCDTFSTNNLDG</sequence>
<evidence type="ECO:0000256" key="6">
    <source>
        <dbReference type="SAM" id="Phobius"/>
    </source>
</evidence>
<evidence type="ECO:0000256" key="1">
    <source>
        <dbReference type="ARBA" id="ARBA00004167"/>
    </source>
</evidence>
<keyword evidence="2 6" id="KW-0812">Transmembrane</keyword>
<dbReference type="OrthoDB" id="9774900at2"/>
<accession>A0A3S4V465</accession>
<gene>
    <name evidence="7" type="ORF">NCTC13652_02590</name>
</gene>
<feature type="compositionally biased region" description="Polar residues" evidence="5">
    <location>
        <begin position="59"/>
        <end position="78"/>
    </location>
</feature>
<dbReference type="InterPro" id="IPR007343">
    <property type="entry name" value="Uncharacterised_pept_Zn_put"/>
</dbReference>
<evidence type="ECO:0000313" key="7">
    <source>
        <dbReference type="EMBL" id="VEI04359.1"/>
    </source>
</evidence>
<dbReference type="GO" id="GO:0008237">
    <property type="term" value="F:metallopeptidase activity"/>
    <property type="evidence" value="ECO:0007669"/>
    <property type="project" value="UniProtKB-KW"/>
</dbReference>
<dbReference type="AlphaFoldDB" id="A0A3S4V465"/>